<feature type="transmembrane region" description="Helical" evidence="9">
    <location>
        <begin position="97"/>
        <end position="117"/>
    </location>
</feature>
<evidence type="ECO:0000256" key="6">
    <source>
        <dbReference type="ARBA" id="ARBA00023136"/>
    </source>
</evidence>
<name>A0A9N8EPD4_9STRA</name>
<keyword evidence="2" id="KW-0444">Lipid biosynthesis</keyword>
<feature type="transmembrane region" description="Helical" evidence="9">
    <location>
        <begin position="167"/>
        <end position="184"/>
    </location>
</feature>
<feature type="transmembrane region" description="Helical" evidence="9">
    <location>
        <begin position="65"/>
        <end position="85"/>
    </location>
</feature>
<keyword evidence="6 9" id="KW-0472">Membrane</keyword>
<feature type="transmembrane region" description="Helical" evidence="9">
    <location>
        <begin position="34"/>
        <end position="53"/>
    </location>
</feature>
<comment type="caution">
    <text evidence="10">The sequence shown here is derived from an EMBL/GenBank/DDBJ whole genome shotgun (WGS) entry which is preliminary data.</text>
</comment>
<evidence type="ECO:0000313" key="10">
    <source>
        <dbReference type="EMBL" id="CAB9524025.1"/>
    </source>
</evidence>
<proteinExistence type="predicted"/>
<dbReference type="AlphaFoldDB" id="A0A9N8EPD4"/>
<dbReference type="InterPro" id="IPR007318">
    <property type="entry name" value="Phopholipid_MeTrfase"/>
</dbReference>
<dbReference type="GO" id="GO:0012505">
    <property type="term" value="C:endomembrane system"/>
    <property type="evidence" value="ECO:0007669"/>
    <property type="project" value="UniProtKB-SubCell"/>
</dbReference>
<comment type="subcellular location">
    <subcellularLocation>
        <location evidence="1">Endomembrane system</location>
        <topology evidence="1">Multi-pass membrane protein</topology>
    </subcellularLocation>
</comment>
<keyword evidence="5" id="KW-0443">Lipid metabolism</keyword>
<dbReference type="OrthoDB" id="10590817at2759"/>
<keyword evidence="7" id="KW-0594">Phospholipid biosynthesis</keyword>
<evidence type="ECO:0000256" key="1">
    <source>
        <dbReference type="ARBA" id="ARBA00004127"/>
    </source>
</evidence>
<feature type="transmembrane region" description="Helical" evidence="9">
    <location>
        <begin position="142"/>
        <end position="161"/>
    </location>
</feature>
<evidence type="ECO:0000256" key="7">
    <source>
        <dbReference type="ARBA" id="ARBA00023209"/>
    </source>
</evidence>
<evidence type="ECO:0000256" key="8">
    <source>
        <dbReference type="ARBA" id="ARBA00023264"/>
    </source>
</evidence>
<evidence type="ECO:0000256" key="4">
    <source>
        <dbReference type="ARBA" id="ARBA00022989"/>
    </source>
</evidence>
<gene>
    <name evidence="10" type="ORF">SEMRO_1485_G276590.1</name>
</gene>
<protein>
    <recommendedName>
        <fullName evidence="12">Isoprenylcysteine carboxylmethyltransferase family protein</fullName>
    </recommendedName>
</protein>
<dbReference type="GO" id="GO:0008654">
    <property type="term" value="P:phospholipid biosynthetic process"/>
    <property type="evidence" value="ECO:0007669"/>
    <property type="project" value="UniProtKB-KW"/>
</dbReference>
<keyword evidence="3 9" id="KW-0812">Transmembrane</keyword>
<keyword evidence="8" id="KW-1208">Phospholipid metabolism</keyword>
<dbReference type="Pfam" id="PF04191">
    <property type="entry name" value="PEMT"/>
    <property type="match status" value="1"/>
</dbReference>
<evidence type="ECO:0000256" key="2">
    <source>
        <dbReference type="ARBA" id="ARBA00022516"/>
    </source>
</evidence>
<evidence type="ECO:0000256" key="9">
    <source>
        <dbReference type="SAM" id="Phobius"/>
    </source>
</evidence>
<evidence type="ECO:0008006" key="12">
    <source>
        <dbReference type="Google" id="ProtNLM"/>
    </source>
</evidence>
<keyword evidence="4 9" id="KW-1133">Transmembrane helix</keyword>
<evidence type="ECO:0000256" key="3">
    <source>
        <dbReference type="ARBA" id="ARBA00022692"/>
    </source>
</evidence>
<organism evidence="10 11">
    <name type="scientific">Seminavis robusta</name>
    <dbReference type="NCBI Taxonomy" id="568900"/>
    <lineage>
        <taxon>Eukaryota</taxon>
        <taxon>Sar</taxon>
        <taxon>Stramenopiles</taxon>
        <taxon>Ochrophyta</taxon>
        <taxon>Bacillariophyta</taxon>
        <taxon>Bacillariophyceae</taxon>
        <taxon>Bacillariophycidae</taxon>
        <taxon>Naviculales</taxon>
        <taxon>Naviculaceae</taxon>
        <taxon>Seminavis</taxon>
    </lineage>
</organism>
<evidence type="ECO:0000256" key="5">
    <source>
        <dbReference type="ARBA" id="ARBA00023098"/>
    </source>
</evidence>
<dbReference type="Gene3D" id="1.20.120.1630">
    <property type="match status" value="1"/>
</dbReference>
<reference evidence="10" key="1">
    <citation type="submission" date="2020-06" db="EMBL/GenBank/DDBJ databases">
        <authorList>
            <consortium name="Plant Systems Biology data submission"/>
        </authorList>
    </citation>
    <scope>NUCLEOTIDE SEQUENCE</scope>
    <source>
        <strain evidence="10">D6</strain>
    </source>
</reference>
<keyword evidence="11" id="KW-1185">Reference proteome</keyword>
<sequence length="220" mass="24289">MKQQVQEILPLLVLFSLPASLLISGSESSEMEDANVLIPFKATLAFLLVGAFAKEYTECLPIRMVASLSVPIHVVAGTFTSMWMAEKANISWTTSLLWAPLLVLGLVLLVLTNASFVTKGDGTLSPLDPPMKLVIEGPYRHVRNPMISGIVFIMAAITLAAGVPARMLIFTLWFFLAHTLYIVFEEEPKLRERFGADYDAYVQKVNRWVPTFTSIGVGRA</sequence>
<accession>A0A9N8EPD4</accession>
<dbReference type="Proteomes" id="UP001153069">
    <property type="component" value="Unassembled WGS sequence"/>
</dbReference>
<dbReference type="EMBL" id="CAICTM010001483">
    <property type="protein sequence ID" value="CAB9524025.1"/>
    <property type="molecule type" value="Genomic_DNA"/>
</dbReference>
<evidence type="ECO:0000313" key="11">
    <source>
        <dbReference type="Proteomes" id="UP001153069"/>
    </source>
</evidence>